<name>A0A060R9S1_9BACT</name>
<keyword evidence="2" id="KW-1185">Reference proteome</keyword>
<dbReference type="KEGG" id="rbc:BN938_0072"/>
<evidence type="ECO:0000313" key="1">
    <source>
        <dbReference type="EMBL" id="CDN30179.1"/>
    </source>
</evidence>
<accession>A0A060R9S1</accession>
<dbReference type="STRING" id="1433126.BN938_0072"/>
<organism evidence="1 2">
    <name type="scientific">Mucinivorans hirudinis</name>
    <dbReference type="NCBI Taxonomy" id="1433126"/>
    <lineage>
        <taxon>Bacteria</taxon>
        <taxon>Pseudomonadati</taxon>
        <taxon>Bacteroidota</taxon>
        <taxon>Bacteroidia</taxon>
        <taxon>Bacteroidales</taxon>
        <taxon>Rikenellaceae</taxon>
        <taxon>Mucinivorans</taxon>
    </lineage>
</organism>
<sequence length="37" mass="4107">MNTPQTKHKNIINPTSTPKSFFGVFLLKNGGDFILLS</sequence>
<protein>
    <submittedName>
        <fullName evidence="1">Uncharacterized protein</fullName>
    </submittedName>
</protein>
<reference evidence="1 2" key="1">
    <citation type="journal article" date="2015" name="Genome Announc.">
        <title>Complete Genome Sequence of the Novel Leech Symbiont Mucinivorans hirudinis M3T.</title>
        <authorList>
            <person name="Nelson M.C."/>
            <person name="Bomar L."/>
            <person name="Graf J."/>
        </authorList>
    </citation>
    <scope>NUCLEOTIDE SEQUENCE [LARGE SCALE GENOMIC DNA]</scope>
    <source>
        <strain evidence="2">M3</strain>
    </source>
</reference>
<evidence type="ECO:0000313" key="2">
    <source>
        <dbReference type="Proteomes" id="UP000027616"/>
    </source>
</evidence>
<dbReference type="EMBL" id="HG934468">
    <property type="protein sequence ID" value="CDN30179.1"/>
    <property type="molecule type" value="Genomic_DNA"/>
</dbReference>
<dbReference type="HOGENOM" id="CLU_3346039_0_0_10"/>
<gene>
    <name evidence="1" type="ORF">BN938_0072</name>
</gene>
<dbReference type="AlphaFoldDB" id="A0A060R9S1"/>
<dbReference type="Proteomes" id="UP000027616">
    <property type="component" value="Chromosome I"/>
</dbReference>
<proteinExistence type="predicted"/>